<organism evidence="1 2">
    <name type="scientific">Dactylosporangium salmoneum</name>
    <dbReference type="NCBI Taxonomy" id="53361"/>
    <lineage>
        <taxon>Bacteria</taxon>
        <taxon>Bacillati</taxon>
        <taxon>Actinomycetota</taxon>
        <taxon>Actinomycetes</taxon>
        <taxon>Micromonosporales</taxon>
        <taxon>Micromonosporaceae</taxon>
        <taxon>Dactylosporangium</taxon>
    </lineage>
</organism>
<protein>
    <submittedName>
        <fullName evidence="1">Uncharacterized protein</fullName>
    </submittedName>
</protein>
<proteinExistence type="predicted"/>
<sequence length="381" mass="42573">MKYWETRGPDDVAEWLDQVTSLPWAEPFPVALCEERFGWRTGNPTARTVSAERPRLPYAWKHVAGDNADGTVSNLRIRLDQWFGTEDEPDVDDSPSWLRYDLMRRVAGQLTDLYGPPDDARDTRPHGESRYWYRDGHFLVVHAGPSTVTLQCGRRRGDAVVRWPDPQPGPASWDDLAGRIARALPRLGPNVMLHLTDRDDNGRGAYYQWWDGGRQQMTESYGGGASLGIWMYDKEDETAKTEAVTAGLRALAEAGTAGPDRLGYRAHDDSYPGIMVPIDALGLPWRTAPESLWRTKDSGEPLPWQAAQPGDTSSYEALFDQPRFDVEPVALGRWDVVWDGTGWGKGRHALEERGPLQVLAKVDRLTAERIALSLTGVALPA</sequence>
<comment type="caution">
    <text evidence="1">The sequence shown here is derived from an EMBL/GenBank/DDBJ whole genome shotgun (WGS) entry which is preliminary data.</text>
</comment>
<keyword evidence="2" id="KW-1185">Reference proteome</keyword>
<name>A0ABN3H7P3_9ACTN</name>
<dbReference type="EMBL" id="BAAARV010000071">
    <property type="protein sequence ID" value="GAA2371609.1"/>
    <property type="molecule type" value="Genomic_DNA"/>
</dbReference>
<evidence type="ECO:0000313" key="2">
    <source>
        <dbReference type="Proteomes" id="UP001501444"/>
    </source>
</evidence>
<accession>A0ABN3H7P3</accession>
<dbReference type="RefSeq" id="WP_344617193.1">
    <property type="nucleotide sequence ID" value="NZ_BAAARV010000071.1"/>
</dbReference>
<reference evidence="1 2" key="1">
    <citation type="journal article" date="2019" name="Int. J. Syst. Evol. Microbiol.">
        <title>The Global Catalogue of Microorganisms (GCM) 10K type strain sequencing project: providing services to taxonomists for standard genome sequencing and annotation.</title>
        <authorList>
            <consortium name="The Broad Institute Genomics Platform"/>
            <consortium name="The Broad Institute Genome Sequencing Center for Infectious Disease"/>
            <person name="Wu L."/>
            <person name="Ma J."/>
        </authorList>
    </citation>
    <scope>NUCLEOTIDE SEQUENCE [LARGE SCALE GENOMIC DNA]</scope>
    <source>
        <strain evidence="1 2">JCM 3272</strain>
    </source>
</reference>
<evidence type="ECO:0000313" key="1">
    <source>
        <dbReference type="EMBL" id="GAA2371609.1"/>
    </source>
</evidence>
<dbReference type="Proteomes" id="UP001501444">
    <property type="component" value="Unassembled WGS sequence"/>
</dbReference>
<gene>
    <name evidence="1" type="ORF">GCM10010170_073270</name>
</gene>